<keyword evidence="6" id="KW-1185">Reference proteome</keyword>
<evidence type="ECO:0000256" key="1">
    <source>
        <dbReference type="ARBA" id="ARBA00022884"/>
    </source>
</evidence>
<feature type="compositionally biased region" description="Polar residues" evidence="3">
    <location>
        <begin position="93"/>
        <end position="104"/>
    </location>
</feature>
<feature type="region of interest" description="Disordered" evidence="3">
    <location>
        <begin position="1"/>
        <end position="179"/>
    </location>
</feature>
<feature type="compositionally biased region" description="Low complexity" evidence="3">
    <location>
        <begin position="326"/>
        <end position="335"/>
    </location>
</feature>
<dbReference type="GO" id="GO:0003723">
    <property type="term" value="F:RNA binding"/>
    <property type="evidence" value="ECO:0007669"/>
    <property type="project" value="UniProtKB-UniRule"/>
</dbReference>
<feature type="domain" description="HTH La-type RNA-binding" evidence="4">
    <location>
        <begin position="585"/>
        <end position="677"/>
    </location>
</feature>
<dbReference type="Gene3D" id="1.10.10.10">
    <property type="entry name" value="Winged helix-like DNA-binding domain superfamily/Winged helix DNA-binding domain"/>
    <property type="match status" value="1"/>
</dbReference>
<name>A0A9P9WP06_9PEZI</name>
<evidence type="ECO:0000256" key="2">
    <source>
        <dbReference type="PROSITE-ProRule" id="PRU00332"/>
    </source>
</evidence>
<feature type="compositionally biased region" description="Polar residues" evidence="3">
    <location>
        <begin position="219"/>
        <end position="230"/>
    </location>
</feature>
<feature type="compositionally biased region" description="Polar residues" evidence="3">
    <location>
        <begin position="541"/>
        <end position="570"/>
    </location>
</feature>
<evidence type="ECO:0000259" key="4">
    <source>
        <dbReference type="PROSITE" id="PS50961"/>
    </source>
</evidence>
<feature type="compositionally biased region" description="Basic and acidic residues" evidence="3">
    <location>
        <begin position="232"/>
        <end position="245"/>
    </location>
</feature>
<feature type="compositionally biased region" description="Basic and acidic residues" evidence="3">
    <location>
        <begin position="145"/>
        <end position="167"/>
    </location>
</feature>
<sequence>MSTAFSYAQAARGQVPNPPAPQSVVSQAGSVASSQNNDAASSTTSDPPSVAPSSSPNEQSAHDATTQAPGQLSSATKPESVATEQQGKEDSAIKTTAESSAPSTQDKKPLSDAASQTERRSKATSATRASDVSDNRKARKGKKSKSAEKDSEQDQAASKEKEVEEQKPQVPLADAPLPSVNIWAQRAKEAKAKVVPQAAPARVAASQPATAESKIETAAGQSRPASNVAKSQKKDTVRDSGDQVSRKTLPKGGRVGEKAGSEALPAVSDVTSWPTPETAATEIKAPDSTGKQAENEESAEDKQDSGPKGKQQWKKIPIVPTIKWDTPVPTRTPRGGRTGSSGRGGREAGTRGSHAGATGSIDRTQATPRTDRFGENAVNAARGSSNSAQANKRASVDASASRDRKASGSKEVTKATSSQPVNGVDDASTPADANVNGVSQQQVASENSTATDARNGASPQQIDASKDAPAQVRDSSHHGAPRPDRRGGRGGRGGANGQGHHGAYPSNGQGFAGPGAAPGRQSSFPGNMPPMGYGMPGAPSTRGSQRNSASGGRNGRNRPQSLQAQPNFSMDPSMHQMSAFPPQPYPYEQTLMNMLVKQLSYYFSVNNLIKDSWLRKSMDSQGYVFLDVILSFSRMREIATQMELVKAACIECPDIELVTGCEDGRDRVRRVDDWQKYIYPKGSRHDAVNFDDGPHNVWRWGQGYQQWMPPYQPAMPPYQMEVPGYYQPNGAPFPGYMNDASEQHGMINGVNGHAAPGEPQLSAVAPEFSPKGGSSASDADQNGAVAGKSAPLANGDSSALTNGTGENAQAYTNGVHADVEVAGH</sequence>
<dbReference type="InterPro" id="IPR036390">
    <property type="entry name" value="WH_DNA-bd_sf"/>
</dbReference>
<dbReference type="CDD" id="cd07323">
    <property type="entry name" value="LAM"/>
    <property type="match status" value="1"/>
</dbReference>
<keyword evidence="1 2" id="KW-0694">RNA-binding</keyword>
<dbReference type="SMART" id="SM00715">
    <property type="entry name" value="LA"/>
    <property type="match status" value="1"/>
</dbReference>
<dbReference type="AlphaFoldDB" id="A0A9P9WP06"/>
<organism evidence="5 6">
    <name type="scientific">Neoarthrinium moseri</name>
    <dbReference type="NCBI Taxonomy" id="1658444"/>
    <lineage>
        <taxon>Eukaryota</taxon>
        <taxon>Fungi</taxon>
        <taxon>Dikarya</taxon>
        <taxon>Ascomycota</taxon>
        <taxon>Pezizomycotina</taxon>
        <taxon>Sordariomycetes</taxon>
        <taxon>Xylariomycetidae</taxon>
        <taxon>Amphisphaeriales</taxon>
        <taxon>Apiosporaceae</taxon>
        <taxon>Neoarthrinium</taxon>
    </lineage>
</organism>
<dbReference type="InterPro" id="IPR036388">
    <property type="entry name" value="WH-like_DNA-bd_sf"/>
</dbReference>
<feature type="region of interest" description="Disordered" evidence="3">
    <location>
        <begin position="193"/>
        <end position="581"/>
    </location>
</feature>
<reference evidence="5" key="1">
    <citation type="submission" date="2021-03" db="EMBL/GenBank/DDBJ databases">
        <title>Revisited historic fungal species revealed as producer of novel bioactive compounds through whole genome sequencing and comparative genomics.</title>
        <authorList>
            <person name="Vignolle G.A."/>
            <person name="Hochenegger N."/>
            <person name="Mach R.L."/>
            <person name="Mach-Aigner A.R."/>
            <person name="Javad Rahimi M."/>
            <person name="Salim K.A."/>
            <person name="Chan C.M."/>
            <person name="Lim L.B.L."/>
            <person name="Cai F."/>
            <person name="Druzhinina I.S."/>
            <person name="U'Ren J.M."/>
            <person name="Derntl C."/>
        </authorList>
    </citation>
    <scope>NUCLEOTIDE SEQUENCE</scope>
    <source>
        <strain evidence="5">TUCIM 5799</strain>
    </source>
</reference>
<dbReference type="InterPro" id="IPR006630">
    <property type="entry name" value="La_HTH"/>
</dbReference>
<feature type="compositionally biased region" description="Gly residues" evidence="3">
    <location>
        <begin position="490"/>
        <end position="500"/>
    </location>
</feature>
<feature type="compositionally biased region" description="Polar residues" evidence="3">
    <location>
        <begin position="382"/>
        <end position="392"/>
    </location>
</feature>
<feature type="compositionally biased region" description="Polar residues" evidence="3">
    <location>
        <begin position="57"/>
        <end position="85"/>
    </location>
</feature>
<feature type="compositionally biased region" description="Basic and acidic residues" evidence="3">
    <location>
        <begin position="474"/>
        <end position="487"/>
    </location>
</feature>
<dbReference type="PROSITE" id="PS50961">
    <property type="entry name" value="HTH_LA"/>
    <property type="match status" value="1"/>
</dbReference>
<protein>
    <recommendedName>
        <fullName evidence="4">HTH La-type RNA-binding domain-containing protein</fullName>
    </recommendedName>
</protein>
<dbReference type="Proteomes" id="UP000829685">
    <property type="component" value="Unassembled WGS sequence"/>
</dbReference>
<evidence type="ECO:0000313" key="5">
    <source>
        <dbReference type="EMBL" id="KAI1872432.1"/>
    </source>
</evidence>
<dbReference type="Pfam" id="PF05383">
    <property type="entry name" value="La"/>
    <property type="match status" value="1"/>
</dbReference>
<feature type="compositionally biased region" description="Low complexity" evidence="3">
    <location>
        <begin position="193"/>
        <end position="211"/>
    </location>
</feature>
<evidence type="ECO:0000313" key="6">
    <source>
        <dbReference type="Proteomes" id="UP000829685"/>
    </source>
</evidence>
<feature type="compositionally biased region" description="Low complexity" evidence="3">
    <location>
        <begin position="22"/>
        <end position="56"/>
    </location>
</feature>
<dbReference type="SUPFAM" id="SSF46785">
    <property type="entry name" value="Winged helix' DNA-binding domain"/>
    <property type="match status" value="1"/>
</dbReference>
<accession>A0A9P9WP06</accession>
<gene>
    <name evidence="5" type="ORF">JX265_005312</name>
</gene>
<comment type="caution">
    <text evidence="5">The sequence shown here is derived from an EMBL/GenBank/DDBJ whole genome shotgun (WGS) entry which is preliminary data.</text>
</comment>
<dbReference type="EMBL" id="JAFIMR010000011">
    <property type="protein sequence ID" value="KAI1872432.1"/>
    <property type="molecule type" value="Genomic_DNA"/>
</dbReference>
<feature type="compositionally biased region" description="Polar residues" evidence="3">
    <location>
        <begin position="436"/>
        <end position="463"/>
    </location>
</feature>
<proteinExistence type="predicted"/>
<feature type="compositionally biased region" description="Polar residues" evidence="3">
    <location>
        <begin position="795"/>
        <end position="812"/>
    </location>
</feature>
<feature type="region of interest" description="Disordered" evidence="3">
    <location>
        <begin position="751"/>
        <end position="812"/>
    </location>
</feature>
<evidence type="ECO:0000256" key="3">
    <source>
        <dbReference type="SAM" id="MobiDB-lite"/>
    </source>
</evidence>
<feature type="compositionally biased region" description="Low complexity" evidence="3">
    <location>
        <begin position="514"/>
        <end position="537"/>
    </location>
</feature>
<feature type="compositionally biased region" description="Basic and acidic residues" evidence="3">
    <location>
        <begin position="400"/>
        <end position="413"/>
    </location>
</feature>